<organism evidence="2 3">
    <name type="scientific">Lithospermum erythrorhizon</name>
    <name type="common">Purple gromwell</name>
    <name type="synonym">Lithospermum officinale var. erythrorhizon</name>
    <dbReference type="NCBI Taxonomy" id="34254"/>
    <lineage>
        <taxon>Eukaryota</taxon>
        <taxon>Viridiplantae</taxon>
        <taxon>Streptophyta</taxon>
        <taxon>Embryophyta</taxon>
        <taxon>Tracheophyta</taxon>
        <taxon>Spermatophyta</taxon>
        <taxon>Magnoliopsida</taxon>
        <taxon>eudicotyledons</taxon>
        <taxon>Gunneridae</taxon>
        <taxon>Pentapetalae</taxon>
        <taxon>asterids</taxon>
        <taxon>lamiids</taxon>
        <taxon>Boraginales</taxon>
        <taxon>Boraginaceae</taxon>
        <taxon>Boraginoideae</taxon>
        <taxon>Lithospermeae</taxon>
        <taxon>Lithospermum</taxon>
    </lineage>
</organism>
<keyword evidence="3" id="KW-1185">Reference proteome</keyword>
<sequence length="94" mass="10280">MEETYTYTPPVRRENEPVVGQQSCHDAGQQSRHDATTRDAMSPAPSPNATTVLQRKVDALSARVAGETRRGINTELVGLTPSPLTFRARSCRQG</sequence>
<feature type="compositionally biased region" description="Polar residues" evidence="1">
    <location>
        <begin position="20"/>
        <end position="30"/>
    </location>
</feature>
<protein>
    <submittedName>
        <fullName evidence="2">Uncharacterized protein</fullName>
    </submittedName>
</protein>
<dbReference type="AlphaFoldDB" id="A0AAV3P616"/>
<evidence type="ECO:0000256" key="1">
    <source>
        <dbReference type="SAM" id="MobiDB-lite"/>
    </source>
</evidence>
<feature type="region of interest" description="Disordered" evidence="1">
    <location>
        <begin position="1"/>
        <end position="50"/>
    </location>
</feature>
<comment type="caution">
    <text evidence="2">The sequence shown here is derived from an EMBL/GenBank/DDBJ whole genome shotgun (WGS) entry which is preliminary data.</text>
</comment>
<accession>A0AAV3P616</accession>
<dbReference type="EMBL" id="BAABME010016669">
    <property type="protein sequence ID" value="GAA0146944.1"/>
    <property type="molecule type" value="Genomic_DNA"/>
</dbReference>
<name>A0AAV3P616_LITER</name>
<dbReference type="Proteomes" id="UP001454036">
    <property type="component" value="Unassembled WGS sequence"/>
</dbReference>
<reference evidence="2 3" key="1">
    <citation type="submission" date="2024-01" db="EMBL/GenBank/DDBJ databases">
        <title>The complete chloroplast genome sequence of Lithospermum erythrorhizon: insights into the phylogenetic relationship among Boraginaceae species and the maternal lineages of purple gromwells.</title>
        <authorList>
            <person name="Okada T."/>
            <person name="Watanabe K."/>
        </authorList>
    </citation>
    <scope>NUCLEOTIDE SEQUENCE [LARGE SCALE GENOMIC DNA]</scope>
</reference>
<evidence type="ECO:0000313" key="2">
    <source>
        <dbReference type="EMBL" id="GAA0146944.1"/>
    </source>
</evidence>
<proteinExistence type="predicted"/>
<gene>
    <name evidence="2" type="ORF">LIER_36421</name>
</gene>
<evidence type="ECO:0000313" key="3">
    <source>
        <dbReference type="Proteomes" id="UP001454036"/>
    </source>
</evidence>